<dbReference type="EMBL" id="RXIC02000023">
    <property type="protein sequence ID" value="KAB1214053.1"/>
    <property type="molecule type" value="Genomic_DNA"/>
</dbReference>
<evidence type="ECO:0000256" key="1">
    <source>
        <dbReference type="SAM" id="MobiDB-lite"/>
    </source>
</evidence>
<organism evidence="2 3">
    <name type="scientific">Morella rubra</name>
    <name type="common">Chinese bayberry</name>
    <dbReference type="NCBI Taxonomy" id="262757"/>
    <lineage>
        <taxon>Eukaryota</taxon>
        <taxon>Viridiplantae</taxon>
        <taxon>Streptophyta</taxon>
        <taxon>Embryophyta</taxon>
        <taxon>Tracheophyta</taxon>
        <taxon>Spermatophyta</taxon>
        <taxon>Magnoliopsida</taxon>
        <taxon>eudicotyledons</taxon>
        <taxon>Gunneridae</taxon>
        <taxon>Pentapetalae</taxon>
        <taxon>rosids</taxon>
        <taxon>fabids</taxon>
        <taxon>Fagales</taxon>
        <taxon>Myricaceae</taxon>
        <taxon>Morella</taxon>
    </lineage>
</organism>
<accession>A0A6A1VMX5</accession>
<evidence type="ECO:0000313" key="2">
    <source>
        <dbReference type="EMBL" id="KAB1214053.1"/>
    </source>
</evidence>
<sequence>MTEQTEKSNSNYYIISSWYNLDETKWFQDKTIAHQHWSENGSNFYSPVVTRYLLFKEIQKRKTNRSRNLEGLSTATSIYRKHGWSSRRSQDGQDKKSEDNHYENRREIHTTIIL</sequence>
<feature type="compositionally biased region" description="Basic and acidic residues" evidence="1">
    <location>
        <begin position="88"/>
        <end position="106"/>
    </location>
</feature>
<dbReference type="Proteomes" id="UP000516437">
    <property type="component" value="Chromosome 5"/>
</dbReference>
<proteinExistence type="predicted"/>
<keyword evidence="3" id="KW-1185">Reference proteome</keyword>
<feature type="region of interest" description="Disordered" evidence="1">
    <location>
        <begin position="82"/>
        <end position="106"/>
    </location>
</feature>
<evidence type="ECO:0000313" key="3">
    <source>
        <dbReference type="Proteomes" id="UP000516437"/>
    </source>
</evidence>
<gene>
    <name evidence="2" type="ORF">CJ030_MR5G017316</name>
</gene>
<name>A0A6A1VMX5_9ROSI</name>
<comment type="caution">
    <text evidence="2">The sequence shown here is derived from an EMBL/GenBank/DDBJ whole genome shotgun (WGS) entry which is preliminary data.</text>
</comment>
<protein>
    <submittedName>
        <fullName evidence="2">Uncharacterized protein</fullName>
    </submittedName>
</protein>
<dbReference type="AlphaFoldDB" id="A0A6A1VMX5"/>
<reference evidence="2 3" key="1">
    <citation type="journal article" date="2019" name="Plant Biotechnol. J.">
        <title>The red bayberry genome and genetic basis of sex determination.</title>
        <authorList>
            <person name="Jia H.M."/>
            <person name="Jia H.J."/>
            <person name="Cai Q.L."/>
            <person name="Wang Y."/>
            <person name="Zhao H.B."/>
            <person name="Yang W.F."/>
            <person name="Wang G.Y."/>
            <person name="Li Y.H."/>
            <person name="Zhan D.L."/>
            <person name="Shen Y.T."/>
            <person name="Niu Q.F."/>
            <person name="Chang L."/>
            <person name="Qiu J."/>
            <person name="Zhao L."/>
            <person name="Xie H.B."/>
            <person name="Fu W.Y."/>
            <person name="Jin J."/>
            <person name="Li X.W."/>
            <person name="Jiao Y."/>
            <person name="Zhou C.C."/>
            <person name="Tu T."/>
            <person name="Chai C.Y."/>
            <person name="Gao J.L."/>
            <person name="Fan L.J."/>
            <person name="van de Weg E."/>
            <person name="Wang J.Y."/>
            <person name="Gao Z.S."/>
        </authorList>
    </citation>
    <scope>NUCLEOTIDE SEQUENCE [LARGE SCALE GENOMIC DNA]</scope>
    <source>
        <tissue evidence="2">Leaves</tissue>
    </source>
</reference>